<dbReference type="AlphaFoldDB" id="W5SC31"/>
<evidence type="ECO:0000313" key="1">
    <source>
        <dbReference type="EMBL" id="AHH04460.1"/>
    </source>
</evidence>
<keyword evidence="1" id="KW-0614">Plasmid</keyword>
<name>W5SC31_9SPIR</name>
<evidence type="ECO:0008006" key="2">
    <source>
        <dbReference type="Google" id="ProtNLM"/>
    </source>
</evidence>
<sequence>MSRVKKSFDDYIVYFKEGKLNDVSIAKEMRVSRANVGKMRRRWEEIKDAPEYITGAVKLTIREDTLKNIYFKHCKVGQARDLKSQFSMARSMLGLEFINLFSRYLELELKLIITK</sequence>
<dbReference type="HOGENOM" id="CLU_165301_0_0_12"/>
<gene>
    <name evidence="1" type="ORF">BHY_1510</name>
</gene>
<dbReference type="EMBL" id="CP004189">
    <property type="protein sequence ID" value="AHH04460.1"/>
    <property type="molecule type" value="Genomic_DNA"/>
</dbReference>
<geneLocation type="plasmid" evidence="1">
    <name>unnamed</name>
</geneLocation>
<organism evidence="1">
    <name type="scientific">Borrelia nietonii YOR</name>
    <dbReference type="NCBI Taxonomy" id="1293576"/>
    <lineage>
        <taxon>Bacteria</taxon>
        <taxon>Pseudomonadati</taxon>
        <taxon>Spirochaetota</taxon>
        <taxon>Spirochaetia</taxon>
        <taxon>Spirochaetales</taxon>
        <taxon>Borreliaceae</taxon>
        <taxon>Borrelia</taxon>
        <taxon>Borrelia nietonii</taxon>
    </lineage>
</organism>
<proteinExistence type="predicted"/>
<accession>W5SC31</accession>
<reference evidence="1" key="1">
    <citation type="submission" date="2013-02" db="EMBL/GenBank/DDBJ databases">
        <title>Comparative genomics of Borrelia species.</title>
        <authorList>
            <person name="Schwan T.G."/>
            <person name="Raffel S.J."/>
            <person name="Porcella S.F."/>
        </authorList>
    </citation>
    <scope>NUCLEOTIDE SEQUENCE</scope>
    <source>
        <strain evidence="1">YOR</strain>
        <plasmid evidence="1">unnamed</plasmid>
    </source>
</reference>
<protein>
    <recommendedName>
        <fullName evidence="2">DUF603 domain-containing protein</fullName>
    </recommendedName>
</protein>
<dbReference type="Pfam" id="PF04645">
    <property type="entry name" value="DUF603"/>
    <property type="match status" value="1"/>
</dbReference>
<dbReference type="InterPro" id="IPR006739">
    <property type="entry name" value="DUF603"/>
</dbReference>